<protein>
    <submittedName>
        <fullName evidence="1">Uncharacterized protein</fullName>
    </submittedName>
</protein>
<proteinExistence type="predicted"/>
<sequence>MTSILFIWVLSAGVLERPVTETFYTVEACEAAARKAYNTRLQLQVGSDTTIIAYCSPKRLSKDR</sequence>
<evidence type="ECO:0000313" key="1">
    <source>
        <dbReference type="EMBL" id="ASW27661.1"/>
    </source>
</evidence>
<organism evidence="1 2">
    <name type="scientific">Klebsiella phage YMC16/01/N133_KPN_BP</name>
    <dbReference type="NCBI Taxonomy" id="2026102"/>
    <lineage>
        <taxon>Viruses</taxon>
        <taxon>Duplodnaviria</taxon>
        <taxon>Heunggongvirae</taxon>
        <taxon>Uroviricota</taxon>
        <taxon>Caudoviricetes</taxon>
        <taxon>Casjensviridae</taxon>
        <taxon>Seodaemunguvirus</taxon>
        <taxon>Seodaemunguvirus YMC16-01N133</taxon>
    </lineage>
</organism>
<dbReference type="Proteomes" id="UP000221999">
    <property type="component" value="Segment"/>
</dbReference>
<name>A0A248XD86_9CAUD</name>
<dbReference type="EMBL" id="MF476925">
    <property type="protein sequence ID" value="ASW27661.1"/>
    <property type="molecule type" value="Genomic_DNA"/>
</dbReference>
<keyword evidence="2" id="KW-1185">Reference proteome</keyword>
<gene>
    <name evidence="1" type="ORF">KPNN133_042</name>
</gene>
<evidence type="ECO:0000313" key="2">
    <source>
        <dbReference type="Proteomes" id="UP000221999"/>
    </source>
</evidence>
<accession>A0A248XD86</accession>
<reference evidence="1 2" key="1">
    <citation type="submission" date="2017-07" db="EMBL/GenBank/DDBJ databases">
        <title>Complete Genome Sequence of the Klebsiella phage YMC16/01/N133_KPN_BP.</title>
        <authorList>
            <person name="Jeon J."/>
            <person name="Yong D."/>
            <person name="Lee K."/>
        </authorList>
    </citation>
    <scope>NUCLEOTIDE SEQUENCE [LARGE SCALE GENOMIC DNA]</scope>
</reference>